<gene>
    <name evidence="2" type="primary">OSJNBa0049G15.16</name>
</gene>
<protein>
    <submittedName>
        <fullName evidence="2">Uncharacterized protein</fullName>
    </submittedName>
</protein>
<organism evidence="2 3">
    <name type="scientific">Oryza sativa subsp. japonica</name>
    <name type="common">Rice</name>
    <dbReference type="NCBI Taxonomy" id="39947"/>
    <lineage>
        <taxon>Eukaryota</taxon>
        <taxon>Viridiplantae</taxon>
        <taxon>Streptophyta</taxon>
        <taxon>Embryophyta</taxon>
        <taxon>Tracheophyta</taxon>
        <taxon>Spermatophyta</taxon>
        <taxon>Magnoliopsida</taxon>
        <taxon>Liliopsida</taxon>
        <taxon>Poales</taxon>
        <taxon>Poaceae</taxon>
        <taxon>BOP clade</taxon>
        <taxon>Oryzoideae</taxon>
        <taxon>Oryzeae</taxon>
        <taxon>Oryzinae</taxon>
        <taxon>Oryza</taxon>
        <taxon>Oryza sativa</taxon>
    </lineage>
</organism>
<dbReference type="Proteomes" id="UP000000763">
    <property type="component" value="Chromosome 8"/>
</dbReference>
<reference evidence="3" key="2">
    <citation type="journal article" date="2008" name="Nucleic Acids Res.">
        <title>The rice annotation project database (RAP-DB): 2008 update.</title>
        <authorList>
            <consortium name="The rice annotation project (RAP)"/>
        </authorList>
    </citation>
    <scope>GENOME REANNOTATION</scope>
    <source>
        <strain evidence="3">cv. Nipponbare</strain>
    </source>
</reference>
<dbReference type="EMBL" id="AP005064">
    <property type="protein sequence ID" value="BAD05492.1"/>
    <property type="molecule type" value="Genomic_DNA"/>
</dbReference>
<accession>Q6Z627</accession>
<proteinExistence type="predicted"/>
<reference evidence="3" key="1">
    <citation type="journal article" date="2005" name="Nature">
        <title>The map-based sequence of the rice genome.</title>
        <authorList>
            <consortium name="International rice genome sequencing project (IRGSP)"/>
            <person name="Matsumoto T."/>
            <person name="Wu J."/>
            <person name="Kanamori H."/>
            <person name="Katayose Y."/>
            <person name="Fujisawa M."/>
            <person name="Namiki N."/>
            <person name="Mizuno H."/>
            <person name="Yamamoto K."/>
            <person name="Antonio B.A."/>
            <person name="Baba T."/>
            <person name="Sakata K."/>
            <person name="Nagamura Y."/>
            <person name="Aoki H."/>
            <person name="Arikawa K."/>
            <person name="Arita K."/>
            <person name="Bito T."/>
            <person name="Chiden Y."/>
            <person name="Fujitsuka N."/>
            <person name="Fukunaka R."/>
            <person name="Hamada M."/>
            <person name="Harada C."/>
            <person name="Hayashi A."/>
            <person name="Hijishita S."/>
            <person name="Honda M."/>
            <person name="Hosokawa S."/>
            <person name="Ichikawa Y."/>
            <person name="Idonuma A."/>
            <person name="Iijima M."/>
            <person name="Ikeda M."/>
            <person name="Ikeno M."/>
            <person name="Ito K."/>
            <person name="Ito S."/>
            <person name="Ito T."/>
            <person name="Ito Y."/>
            <person name="Ito Y."/>
            <person name="Iwabuchi A."/>
            <person name="Kamiya K."/>
            <person name="Karasawa W."/>
            <person name="Kurita K."/>
            <person name="Katagiri S."/>
            <person name="Kikuta A."/>
            <person name="Kobayashi H."/>
            <person name="Kobayashi N."/>
            <person name="Machita K."/>
            <person name="Maehara T."/>
            <person name="Masukawa M."/>
            <person name="Mizubayashi T."/>
            <person name="Mukai Y."/>
            <person name="Nagasaki H."/>
            <person name="Nagata Y."/>
            <person name="Naito S."/>
            <person name="Nakashima M."/>
            <person name="Nakama Y."/>
            <person name="Nakamichi Y."/>
            <person name="Nakamura M."/>
            <person name="Meguro A."/>
            <person name="Negishi M."/>
            <person name="Ohta I."/>
            <person name="Ohta T."/>
            <person name="Okamoto M."/>
            <person name="Ono N."/>
            <person name="Saji S."/>
            <person name="Sakaguchi M."/>
            <person name="Sakai K."/>
            <person name="Shibata M."/>
            <person name="Shimokawa T."/>
            <person name="Song J."/>
            <person name="Takazaki Y."/>
            <person name="Terasawa K."/>
            <person name="Tsugane M."/>
            <person name="Tsuji K."/>
            <person name="Ueda S."/>
            <person name="Waki K."/>
            <person name="Yamagata H."/>
            <person name="Yamamoto M."/>
            <person name="Yamamoto S."/>
            <person name="Yamane H."/>
            <person name="Yoshiki S."/>
            <person name="Yoshihara R."/>
            <person name="Yukawa K."/>
            <person name="Zhong H."/>
            <person name="Yano M."/>
            <person name="Yuan Q."/>
            <person name="Ouyang S."/>
            <person name="Liu J."/>
            <person name="Jones K.M."/>
            <person name="Gansberger K."/>
            <person name="Moffat K."/>
            <person name="Hill J."/>
            <person name="Bera J."/>
            <person name="Fadrosh D."/>
            <person name="Jin S."/>
            <person name="Johri S."/>
            <person name="Kim M."/>
            <person name="Overton L."/>
            <person name="Reardon M."/>
            <person name="Tsitrin T."/>
            <person name="Vuong H."/>
            <person name="Weaver B."/>
            <person name="Ciecko A."/>
            <person name="Tallon L."/>
            <person name="Jackson J."/>
            <person name="Pai G."/>
            <person name="Aken S.V."/>
            <person name="Utterback T."/>
            <person name="Reidmuller S."/>
            <person name="Feldblyum T."/>
            <person name="Hsiao J."/>
            <person name="Zismann V."/>
            <person name="Iobst S."/>
            <person name="de Vazeille A.R."/>
            <person name="Buell C.R."/>
            <person name="Ying K."/>
            <person name="Li Y."/>
            <person name="Lu T."/>
            <person name="Huang Y."/>
            <person name="Zhao Q."/>
            <person name="Feng Q."/>
            <person name="Zhang L."/>
            <person name="Zhu J."/>
            <person name="Weng Q."/>
            <person name="Mu J."/>
            <person name="Lu Y."/>
            <person name="Fan D."/>
            <person name="Liu Y."/>
            <person name="Guan J."/>
            <person name="Zhang Y."/>
            <person name="Yu S."/>
            <person name="Liu X."/>
            <person name="Zhang Y."/>
            <person name="Hong G."/>
            <person name="Han B."/>
            <person name="Choisne N."/>
            <person name="Demange N."/>
            <person name="Orjeda G."/>
            <person name="Samain S."/>
            <person name="Cattolico L."/>
            <person name="Pelletier E."/>
            <person name="Couloux A."/>
            <person name="Segurens B."/>
            <person name="Wincker P."/>
            <person name="D'Hont A."/>
            <person name="Scarpelli C."/>
            <person name="Weissenbach J."/>
            <person name="Salanoubat M."/>
            <person name="Quetier F."/>
            <person name="Yu Y."/>
            <person name="Kim H.R."/>
            <person name="Rambo T."/>
            <person name="Currie J."/>
            <person name="Collura K."/>
            <person name="Luo M."/>
            <person name="Yang T."/>
            <person name="Ammiraju J.S.S."/>
            <person name="Engler F."/>
            <person name="Soderlund C."/>
            <person name="Wing R.A."/>
            <person name="Palmer L.E."/>
            <person name="de la Bastide M."/>
            <person name="Spiegel L."/>
            <person name="Nascimento L."/>
            <person name="Zutavern T."/>
            <person name="O'Shaughnessy A."/>
            <person name="Dike S."/>
            <person name="Dedhia N."/>
            <person name="Preston R."/>
            <person name="Balija V."/>
            <person name="McCombie W.R."/>
            <person name="Chow T."/>
            <person name="Chen H."/>
            <person name="Chung M."/>
            <person name="Chen C."/>
            <person name="Shaw J."/>
            <person name="Wu H."/>
            <person name="Hsiao K."/>
            <person name="Chao Y."/>
            <person name="Chu M."/>
            <person name="Cheng C."/>
            <person name="Hour A."/>
            <person name="Lee P."/>
            <person name="Lin S."/>
            <person name="Lin Y."/>
            <person name="Liou J."/>
            <person name="Liu S."/>
            <person name="Hsing Y."/>
            <person name="Raghuvanshi S."/>
            <person name="Mohanty A."/>
            <person name="Bharti A.K."/>
            <person name="Gaur A."/>
            <person name="Gupta V."/>
            <person name="Kumar D."/>
            <person name="Ravi V."/>
            <person name="Vij S."/>
            <person name="Kapur A."/>
            <person name="Khurana P."/>
            <person name="Khurana P."/>
            <person name="Khurana J.P."/>
            <person name="Tyagi A.K."/>
            <person name="Gaikwad K."/>
            <person name="Singh A."/>
            <person name="Dalal V."/>
            <person name="Srivastava S."/>
            <person name="Dixit A."/>
            <person name="Pal A.K."/>
            <person name="Ghazi I.A."/>
            <person name="Yadav M."/>
            <person name="Pandit A."/>
            <person name="Bhargava A."/>
            <person name="Sureshbabu K."/>
            <person name="Batra K."/>
            <person name="Sharma T.R."/>
            <person name="Mohapatra T."/>
            <person name="Singh N.K."/>
            <person name="Messing J."/>
            <person name="Nelson A.B."/>
            <person name="Fuks G."/>
            <person name="Kavchok S."/>
            <person name="Keizer G."/>
            <person name="Linton E."/>
            <person name="Llaca V."/>
            <person name="Song R."/>
            <person name="Tanyolac B."/>
            <person name="Young S."/>
            <person name="Ho-Il K."/>
            <person name="Hahn J.H."/>
            <person name="Sangsakoo G."/>
            <person name="Vanavichit A."/>
            <person name="de Mattos Luiz.A.T."/>
            <person name="Zimmer P.D."/>
            <person name="Malone G."/>
            <person name="Dellagostin O."/>
            <person name="de Oliveira A.C."/>
            <person name="Bevan M."/>
            <person name="Bancroft I."/>
            <person name="Minx P."/>
            <person name="Cordum H."/>
            <person name="Wilson R."/>
            <person name="Cheng Z."/>
            <person name="Jin W."/>
            <person name="Jiang J."/>
            <person name="Leong S.A."/>
            <person name="Iwama H."/>
            <person name="Gojobori T."/>
            <person name="Itoh T."/>
            <person name="Niimura Y."/>
            <person name="Fujii Y."/>
            <person name="Habara T."/>
            <person name="Sakai H."/>
            <person name="Sato Y."/>
            <person name="Wilson G."/>
            <person name="Kumar K."/>
            <person name="McCouch S."/>
            <person name="Juretic N."/>
            <person name="Hoen D."/>
            <person name="Wright S."/>
            <person name="Bruskiewich R."/>
            <person name="Bureau T."/>
            <person name="Miyao A."/>
            <person name="Hirochika H."/>
            <person name="Nishikawa T."/>
            <person name="Kadowaki K."/>
            <person name="Sugiura M."/>
            <person name="Burr B."/>
            <person name="Sasaki T."/>
        </authorList>
    </citation>
    <scope>NUCLEOTIDE SEQUENCE [LARGE SCALE GENOMIC DNA]</scope>
    <source>
        <strain evidence="3">cv. Nipponbare</strain>
    </source>
</reference>
<feature type="compositionally biased region" description="Polar residues" evidence="1">
    <location>
        <begin position="43"/>
        <end position="57"/>
    </location>
</feature>
<evidence type="ECO:0000313" key="2">
    <source>
        <dbReference type="EMBL" id="BAD05492.1"/>
    </source>
</evidence>
<name>Q6Z627_ORYSJ</name>
<feature type="compositionally biased region" description="Basic residues" evidence="1">
    <location>
        <begin position="22"/>
        <end position="40"/>
    </location>
</feature>
<feature type="region of interest" description="Disordered" evidence="1">
    <location>
        <begin position="22"/>
        <end position="72"/>
    </location>
</feature>
<sequence>MASKASAGGIDEVTQALACRVPKKKGGKMRRNRRQAKKISGRGSWNRSHKSSPNSSPAALCPTVLQPHKWRT</sequence>
<dbReference type="AlphaFoldDB" id="Q6Z627"/>
<evidence type="ECO:0000256" key="1">
    <source>
        <dbReference type="SAM" id="MobiDB-lite"/>
    </source>
</evidence>
<evidence type="ECO:0000313" key="3">
    <source>
        <dbReference type="Proteomes" id="UP000000763"/>
    </source>
</evidence>